<dbReference type="RefSeq" id="WP_189639784.1">
    <property type="nucleotide sequence ID" value="NZ_BMZF01000002.1"/>
</dbReference>
<keyword evidence="4" id="KW-1185">Reference proteome</keyword>
<feature type="chain" id="PRO_5045356785" description="Phytase-like domain-containing protein" evidence="1">
    <location>
        <begin position="20"/>
        <end position="290"/>
    </location>
</feature>
<name>A0ABQ3D014_9RHOB</name>
<proteinExistence type="predicted"/>
<feature type="domain" description="Phytase-like" evidence="2">
    <location>
        <begin position="34"/>
        <end position="273"/>
    </location>
</feature>
<dbReference type="InterPro" id="IPR014567">
    <property type="entry name" value="UCP031900"/>
</dbReference>
<protein>
    <recommendedName>
        <fullName evidence="2">Phytase-like domain-containing protein</fullName>
    </recommendedName>
</protein>
<accession>A0ABQ3D014</accession>
<comment type="caution">
    <text evidence="3">The sequence shown here is derived from an EMBL/GenBank/DDBJ whole genome shotgun (WGS) entry which is preliminary data.</text>
</comment>
<evidence type="ECO:0000256" key="1">
    <source>
        <dbReference type="SAM" id="SignalP"/>
    </source>
</evidence>
<evidence type="ECO:0000313" key="4">
    <source>
        <dbReference type="Proteomes" id="UP000634455"/>
    </source>
</evidence>
<dbReference type="InterPro" id="IPR027372">
    <property type="entry name" value="Phytase-like_dom"/>
</dbReference>
<dbReference type="PIRSF" id="PIRSF031900">
    <property type="entry name" value="UCP031900"/>
    <property type="match status" value="1"/>
</dbReference>
<feature type="signal peptide" evidence="1">
    <location>
        <begin position="1"/>
        <end position="19"/>
    </location>
</feature>
<gene>
    <name evidence="3" type="ORF">GCM10008927_13080</name>
</gene>
<evidence type="ECO:0000259" key="2">
    <source>
        <dbReference type="Pfam" id="PF13449"/>
    </source>
</evidence>
<sequence>MIRLIVLILFLAVPSFAQDARLVASIGFDLDDARFGGWSGLYVTDDGKGLVSVSDRGYLMTGDIIRGPERLSAVTVSSISRLRQIDGKPVSGRNSNSEGMAVGKNGVYYFSFEGFHRVRAHATLNSRATHIPPHPDFKFMQNNSSLEALAIDDSGALYTMPERSGVIDRPFPVYRFKNGEWTIFGQLPRSGEFLAVGADVGPDGRFYLLERAFTWLGGFSTRVRSFRIGQDGFEDEQTLVETKPGVHDNLEGISVWRDAAQRIRITMIADDNFQIFQRTELVEYVIEEDN</sequence>
<dbReference type="EMBL" id="BMZF01000002">
    <property type="protein sequence ID" value="GHA49282.1"/>
    <property type="molecule type" value="Genomic_DNA"/>
</dbReference>
<dbReference type="Proteomes" id="UP000634455">
    <property type="component" value="Unassembled WGS sequence"/>
</dbReference>
<reference evidence="4" key="1">
    <citation type="journal article" date="2019" name="Int. J. Syst. Evol. Microbiol.">
        <title>The Global Catalogue of Microorganisms (GCM) 10K type strain sequencing project: providing services to taxonomists for standard genome sequencing and annotation.</title>
        <authorList>
            <consortium name="The Broad Institute Genomics Platform"/>
            <consortium name="The Broad Institute Genome Sequencing Center for Infectious Disease"/>
            <person name="Wu L."/>
            <person name="Ma J."/>
        </authorList>
    </citation>
    <scope>NUCLEOTIDE SEQUENCE [LARGE SCALE GENOMIC DNA]</scope>
    <source>
        <strain evidence="4">KCTC 32465</strain>
    </source>
</reference>
<dbReference type="Pfam" id="PF13449">
    <property type="entry name" value="Phytase-like"/>
    <property type="match status" value="1"/>
</dbReference>
<evidence type="ECO:0000313" key="3">
    <source>
        <dbReference type="EMBL" id="GHA49282.1"/>
    </source>
</evidence>
<organism evidence="3 4">
    <name type="scientific">Paramylibacter ulvae</name>
    <dbReference type="NCBI Taxonomy" id="1651968"/>
    <lineage>
        <taxon>Bacteria</taxon>
        <taxon>Pseudomonadati</taxon>
        <taxon>Pseudomonadota</taxon>
        <taxon>Alphaproteobacteria</taxon>
        <taxon>Rhodobacterales</taxon>
        <taxon>Paracoccaceae</taxon>
        <taxon>Paramylibacter</taxon>
    </lineage>
</organism>
<keyword evidence="1" id="KW-0732">Signal</keyword>
<dbReference type="SUPFAM" id="SSF101898">
    <property type="entry name" value="NHL repeat"/>
    <property type="match status" value="1"/>
</dbReference>